<feature type="region of interest" description="Disordered" evidence="1">
    <location>
        <begin position="26"/>
        <end position="54"/>
    </location>
</feature>
<organism evidence="4 5">
    <name type="scientific">Spectribacter acetivorans</name>
    <dbReference type="NCBI Taxonomy" id="3075603"/>
    <lineage>
        <taxon>Bacteria</taxon>
        <taxon>Pseudomonadati</taxon>
        <taxon>Pseudomonadota</taxon>
        <taxon>Gammaproteobacteria</taxon>
        <taxon>Salinisphaerales</taxon>
        <taxon>Salinisphaeraceae</taxon>
        <taxon>Spectribacter</taxon>
    </lineage>
</organism>
<feature type="domain" description="Peptidase M16 N-terminal" evidence="2">
    <location>
        <begin position="519"/>
        <end position="637"/>
    </location>
</feature>
<dbReference type="InterPro" id="IPR011765">
    <property type="entry name" value="Pept_M16_N"/>
</dbReference>
<evidence type="ECO:0000313" key="4">
    <source>
        <dbReference type="EMBL" id="MDT0619699.1"/>
    </source>
</evidence>
<evidence type="ECO:0000256" key="1">
    <source>
        <dbReference type="SAM" id="MobiDB-lite"/>
    </source>
</evidence>
<protein>
    <submittedName>
        <fullName evidence="4">Pitrilysin family protein</fullName>
    </submittedName>
</protein>
<name>A0ABU3BB68_9GAMM</name>
<dbReference type="Pfam" id="PF05193">
    <property type="entry name" value="Peptidase_M16_C"/>
    <property type="match status" value="2"/>
</dbReference>
<feature type="domain" description="Peptidase M16 N-terminal" evidence="2">
    <location>
        <begin position="74"/>
        <end position="210"/>
    </location>
</feature>
<dbReference type="PANTHER" id="PTHR11851">
    <property type="entry name" value="METALLOPROTEASE"/>
    <property type="match status" value="1"/>
</dbReference>
<comment type="caution">
    <text evidence="4">The sequence shown here is derived from an EMBL/GenBank/DDBJ whole genome shotgun (WGS) entry which is preliminary data.</text>
</comment>
<dbReference type="EMBL" id="JAVRHY010000019">
    <property type="protein sequence ID" value="MDT0619699.1"/>
    <property type="molecule type" value="Genomic_DNA"/>
</dbReference>
<evidence type="ECO:0000259" key="2">
    <source>
        <dbReference type="Pfam" id="PF00675"/>
    </source>
</evidence>
<evidence type="ECO:0000313" key="5">
    <source>
        <dbReference type="Proteomes" id="UP001259982"/>
    </source>
</evidence>
<proteinExistence type="predicted"/>
<feature type="domain" description="Peptidase M16 C-terminal" evidence="3">
    <location>
        <begin position="671"/>
        <end position="852"/>
    </location>
</feature>
<dbReference type="InterPro" id="IPR050361">
    <property type="entry name" value="MPP/UQCRC_Complex"/>
</dbReference>
<feature type="domain" description="Peptidase M16 C-terminal" evidence="3">
    <location>
        <begin position="231"/>
        <end position="407"/>
    </location>
</feature>
<reference evidence="4 5" key="1">
    <citation type="submission" date="2023-09" db="EMBL/GenBank/DDBJ databases">
        <authorList>
            <person name="Rey-Velasco X."/>
        </authorList>
    </citation>
    <scope>NUCLEOTIDE SEQUENCE [LARGE SCALE GENOMIC DNA]</scope>
    <source>
        <strain evidence="4 5">P385</strain>
    </source>
</reference>
<dbReference type="RefSeq" id="WP_311660299.1">
    <property type="nucleotide sequence ID" value="NZ_JAVRHY010000019.1"/>
</dbReference>
<dbReference type="PANTHER" id="PTHR11851:SF224">
    <property type="entry name" value="PROCESSING PROTEASE"/>
    <property type="match status" value="1"/>
</dbReference>
<dbReference type="InterPro" id="IPR007863">
    <property type="entry name" value="Peptidase_M16_C"/>
</dbReference>
<gene>
    <name evidence="4" type="ORF">RM531_14565</name>
</gene>
<dbReference type="Pfam" id="PF00675">
    <property type="entry name" value="Peptidase_M16"/>
    <property type="match status" value="2"/>
</dbReference>
<keyword evidence="5" id="KW-1185">Reference proteome</keyword>
<evidence type="ECO:0000259" key="3">
    <source>
        <dbReference type="Pfam" id="PF05193"/>
    </source>
</evidence>
<accession>A0ABU3BB68</accession>
<dbReference type="InterPro" id="IPR011249">
    <property type="entry name" value="Metalloenz_LuxS/M16"/>
</dbReference>
<dbReference type="Proteomes" id="UP001259982">
    <property type="component" value="Unassembled WGS sequence"/>
</dbReference>
<dbReference type="SUPFAM" id="SSF63411">
    <property type="entry name" value="LuxS/MPP-like metallohydrolase"/>
    <property type="match status" value="4"/>
</dbReference>
<sequence>MPSRHAGSHAAYALLIGLATAGCQPAEQAQAAETPRPEPAQAAEDAADNAGGGGDIPDVDIAFTRFTLDNGLDVVVHQDHKAPIVSVNIWYHVGSKDEGPAQTGFAHLFEHLMFQGSENWDGEYFEPFERAGATSMNGTTNTDRTNYFANVPVPALDMALWMESDRMGHFLGAVDQARLDEQRGVVINEKKQRASQPYGEVWEKLPPNTYPDGHPYSWSTIGSIEDLNAASLEDVKAWFKRYYGPSNATLVIAGDIDPDTVRDKVERYFGSIPAGPPLEHQKEWVAPMTGEHRHVMQDRVPQARVYKTWNVAADGTPDETRLQIAANLLAGSKTSRLYKRLVYDEQIATDVSADLWSKEIGSQFIISATARPGVDLAEVEAALDEELERFIDEGVGAEELDRSRTSLAASFLRGAERIGGFGGKADILARGAVYHDDPGHFRKYLDTLRTVQPDVLQATAERWLSDGVYVLSVLPFGDHSQTDSDVDRSQLPDIGDAPDLTLPDLQHAELDNGLKVWLAERDAAPVVQMRMMLDAGYAADPRGAPGTASLALGMLDEGTETRDGLEISAELDRLGASLSTSSSLDASSISMSAISSKLDASMDLYADVIRRPSFPEDQFQRLSKQRLAGIAQEKSNPTSLALRTIGPLLYGDEHAYGVPLTGSGTTDAIQDLTVADMQAFHRRWVRPDNATLIVVGDTDMATLKPLLEKAFGDWQAGDDAPPLKNLPDRPMPEQQRIYLIDKPGSSQATVIAGSLAPPKSHPQDIAMSTVNAILGGMFNSRINLNLREEKNWSYGARSLLMDARAQQPFFTYASVQIDKTAPAMKEMRSEITGILGEEPPTDEELTSAQANLTRTLPGDNETSSELAGTFANLAVFGLPEDYYETYVTRVQALDIPALNEAATTLLSPDHLTWVIVGDLDKVEQPIRDLDWAEVEVLPVDDVAAP</sequence>
<dbReference type="Gene3D" id="3.30.830.10">
    <property type="entry name" value="Metalloenzyme, LuxS/M16 peptidase-like"/>
    <property type="match status" value="4"/>
</dbReference>
<feature type="compositionally biased region" description="Low complexity" evidence="1">
    <location>
        <begin position="26"/>
        <end position="44"/>
    </location>
</feature>
<dbReference type="PROSITE" id="PS51257">
    <property type="entry name" value="PROKAR_LIPOPROTEIN"/>
    <property type="match status" value="1"/>
</dbReference>